<organism evidence="11 12">
    <name type="scientific">Actinopolymorpha singaporensis</name>
    <dbReference type="NCBI Taxonomy" id="117157"/>
    <lineage>
        <taxon>Bacteria</taxon>
        <taxon>Bacillati</taxon>
        <taxon>Actinomycetota</taxon>
        <taxon>Actinomycetes</taxon>
        <taxon>Propionibacteriales</taxon>
        <taxon>Actinopolymorphaceae</taxon>
        <taxon>Actinopolymorpha</taxon>
    </lineage>
</organism>
<keyword evidence="12" id="KW-1185">Reference proteome</keyword>
<dbReference type="GO" id="GO:0005737">
    <property type="term" value="C:cytoplasm"/>
    <property type="evidence" value="ECO:0007669"/>
    <property type="project" value="TreeGrafter"/>
</dbReference>
<feature type="domain" description="PHP" evidence="10">
    <location>
        <begin position="6"/>
        <end position="222"/>
    </location>
</feature>
<name>A0A1H1L7N6_9ACTN</name>
<evidence type="ECO:0000256" key="9">
    <source>
        <dbReference type="SAM" id="MobiDB-lite"/>
    </source>
</evidence>
<dbReference type="Gene3D" id="3.20.20.140">
    <property type="entry name" value="Metal-dependent hydrolases"/>
    <property type="match status" value="1"/>
</dbReference>
<dbReference type="InterPro" id="IPR004013">
    <property type="entry name" value="PHP_dom"/>
</dbReference>
<accession>A0A1H1L7N6</accession>
<feature type="region of interest" description="Disordered" evidence="9">
    <location>
        <begin position="1"/>
        <end position="27"/>
    </location>
</feature>
<comment type="catalytic activity">
    <reaction evidence="7 8">
        <text>L-histidinol phosphate + H2O = L-histidinol + phosphate</text>
        <dbReference type="Rhea" id="RHEA:14465"/>
        <dbReference type="ChEBI" id="CHEBI:15377"/>
        <dbReference type="ChEBI" id="CHEBI:43474"/>
        <dbReference type="ChEBI" id="CHEBI:57699"/>
        <dbReference type="ChEBI" id="CHEBI:57980"/>
        <dbReference type="EC" id="3.1.3.15"/>
    </reaction>
</comment>
<keyword evidence="4 8" id="KW-0028">Amino-acid biosynthesis</keyword>
<dbReference type="STRING" id="117157.SAMN04489717_0174"/>
<evidence type="ECO:0000256" key="3">
    <source>
        <dbReference type="ARBA" id="ARBA00013085"/>
    </source>
</evidence>
<comment type="similarity">
    <text evidence="2 8">Belongs to the PHP hydrolase family. HisK subfamily.</text>
</comment>
<dbReference type="SUPFAM" id="SSF89550">
    <property type="entry name" value="PHP domain-like"/>
    <property type="match status" value="1"/>
</dbReference>
<dbReference type="EC" id="3.1.3.15" evidence="3 8"/>
<dbReference type="GO" id="GO:0004401">
    <property type="term" value="F:histidinol-phosphatase activity"/>
    <property type="evidence" value="ECO:0007669"/>
    <property type="project" value="UniProtKB-UniRule"/>
</dbReference>
<comment type="pathway">
    <text evidence="1 8">Amino-acid biosynthesis; L-histidine biosynthesis; L-histidine from 5-phospho-alpha-D-ribose 1-diphosphate: step 8/9.</text>
</comment>
<evidence type="ECO:0000256" key="6">
    <source>
        <dbReference type="ARBA" id="ARBA00023102"/>
    </source>
</evidence>
<dbReference type="RefSeq" id="WP_092649634.1">
    <property type="nucleotide sequence ID" value="NZ_LT629732.1"/>
</dbReference>
<dbReference type="GO" id="GO:0000105">
    <property type="term" value="P:L-histidine biosynthetic process"/>
    <property type="evidence" value="ECO:0007669"/>
    <property type="project" value="UniProtKB-UniRule"/>
</dbReference>
<dbReference type="Pfam" id="PF02811">
    <property type="entry name" value="PHP"/>
    <property type="match status" value="1"/>
</dbReference>
<protein>
    <recommendedName>
        <fullName evidence="3 8">Histidinol-phosphatase</fullName>
        <shortName evidence="8">HolPase</shortName>
        <ecNumber evidence="3 8">3.1.3.15</ecNumber>
    </recommendedName>
</protein>
<keyword evidence="6 8" id="KW-0368">Histidine biosynthesis</keyword>
<evidence type="ECO:0000256" key="2">
    <source>
        <dbReference type="ARBA" id="ARBA00009152"/>
    </source>
</evidence>
<evidence type="ECO:0000256" key="1">
    <source>
        <dbReference type="ARBA" id="ARBA00004970"/>
    </source>
</evidence>
<evidence type="ECO:0000313" key="12">
    <source>
        <dbReference type="Proteomes" id="UP000198983"/>
    </source>
</evidence>
<evidence type="ECO:0000256" key="5">
    <source>
        <dbReference type="ARBA" id="ARBA00022801"/>
    </source>
</evidence>
<dbReference type="PANTHER" id="PTHR21039:SF0">
    <property type="entry name" value="HISTIDINOL-PHOSPHATASE"/>
    <property type="match status" value="1"/>
</dbReference>
<gene>
    <name evidence="11" type="ORF">SAMN04489717_0174</name>
</gene>
<evidence type="ECO:0000256" key="8">
    <source>
        <dbReference type="RuleBase" id="RU366003"/>
    </source>
</evidence>
<dbReference type="EMBL" id="LT629732">
    <property type="protein sequence ID" value="SDR70611.1"/>
    <property type="molecule type" value="Genomic_DNA"/>
</dbReference>
<dbReference type="PANTHER" id="PTHR21039">
    <property type="entry name" value="HISTIDINOL PHOSPHATASE-RELATED"/>
    <property type="match status" value="1"/>
</dbReference>
<evidence type="ECO:0000259" key="10">
    <source>
        <dbReference type="Pfam" id="PF02811"/>
    </source>
</evidence>
<sequence>MTLPADTHVHSEYSWDTGGPDSPAAGTMERTCARAARIGLSAVVFTEHLDFVGWQVDPTDLAGHLQRLVGPDQTLVPPPLEVDGYLESIERCRRSFRDLRILTGVEFGQPHLDEEVASHVLDVSKLDRVNGSLHTLVVDGRRHEPPTLYGMWPADKVIWEYLAEVPRMVDGSDAFEVLTHIDYAVRYWPREVNGPFEPRRFEDGFRQAMRALAGSGRALEMNVGGQLRPWIPQWWSEEGGRAITFGSDAHEPRALANNFPEAVAMVEHFGFRPGRRPADVWTR</sequence>
<dbReference type="AlphaFoldDB" id="A0A1H1L7N6"/>
<evidence type="ECO:0000256" key="4">
    <source>
        <dbReference type="ARBA" id="ARBA00022605"/>
    </source>
</evidence>
<dbReference type="Proteomes" id="UP000198983">
    <property type="component" value="Chromosome I"/>
</dbReference>
<evidence type="ECO:0000256" key="7">
    <source>
        <dbReference type="ARBA" id="ARBA00049158"/>
    </source>
</evidence>
<dbReference type="OrthoDB" id="6637113at2"/>
<dbReference type="InterPro" id="IPR010140">
    <property type="entry name" value="Histidinol_P_phosphatase_HisJ"/>
</dbReference>
<proteinExistence type="inferred from homology"/>
<reference evidence="11 12" key="1">
    <citation type="submission" date="2016-10" db="EMBL/GenBank/DDBJ databases">
        <authorList>
            <person name="de Groot N.N."/>
        </authorList>
    </citation>
    <scope>NUCLEOTIDE SEQUENCE [LARGE SCALE GENOMIC DNA]</scope>
    <source>
        <strain evidence="11 12">DSM 22024</strain>
    </source>
</reference>
<evidence type="ECO:0000313" key="11">
    <source>
        <dbReference type="EMBL" id="SDR70611.1"/>
    </source>
</evidence>
<dbReference type="InterPro" id="IPR016195">
    <property type="entry name" value="Pol/histidinol_Pase-like"/>
</dbReference>
<keyword evidence="5 8" id="KW-0378">Hydrolase</keyword>